<evidence type="ECO:0000313" key="8">
    <source>
        <dbReference type="Proteomes" id="UP000281549"/>
    </source>
</evidence>
<feature type="transmembrane region" description="Helical" evidence="5">
    <location>
        <begin position="346"/>
        <end position="362"/>
    </location>
</feature>
<dbReference type="GO" id="GO:0016787">
    <property type="term" value="F:hydrolase activity"/>
    <property type="evidence" value="ECO:0007669"/>
    <property type="project" value="InterPro"/>
</dbReference>
<evidence type="ECO:0000256" key="4">
    <source>
        <dbReference type="ARBA" id="ARBA00023136"/>
    </source>
</evidence>
<dbReference type="Pfam" id="PF00149">
    <property type="entry name" value="Metallophos"/>
    <property type="match status" value="1"/>
</dbReference>
<proteinExistence type="predicted"/>
<evidence type="ECO:0000256" key="3">
    <source>
        <dbReference type="ARBA" id="ARBA00022989"/>
    </source>
</evidence>
<dbReference type="Gene3D" id="3.60.21.10">
    <property type="match status" value="1"/>
</dbReference>
<evidence type="ECO:0000259" key="6">
    <source>
        <dbReference type="Pfam" id="PF00149"/>
    </source>
</evidence>
<protein>
    <submittedName>
        <fullName evidence="7">Metallo-dependent phosphatase</fullName>
    </submittedName>
</protein>
<feature type="transmembrane region" description="Helical" evidence="5">
    <location>
        <begin position="321"/>
        <end position="339"/>
    </location>
</feature>
<organism evidence="7 8">
    <name type="scientific">Rozella allomycis (strain CSF55)</name>
    <dbReference type="NCBI Taxonomy" id="988480"/>
    <lineage>
        <taxon>Eukaryota</taxon>
        <taxon>Fungi</taxon>
        <taxon>Fungi incertae sedis</taxon>
        <taxon>Cryptomycota</taxon>
        <taxon>Cryptomycota incertae sedis</taxon>
        <taxon>Rozella</taxon>
    </lineage>
</organism>
<dbReference type="PANTHER" id="PTHR13315:SF4">
    <property type="entry name" value="METALLOPHOSPHOESTERASE, ISOFORM E"/>
    <property type="match status" value="1"/>
</dbReference>
<keyword evidence="2 5" id="KW-0812">Transmembrane</keyword>
<accession>A0A4P9YLL8</accession>
<feature type="domain" description="Calcineurin-like phosphoesterase" evidence="6">
    <location>
        <begin position="77"/>
        <end position="270"/>
    </location>
</feature>
<dbReference type="Proteomes" id="UP000281549">
    <property type="component" value="Unassembled WGS sequence"/>
</dbReference>
<evidence type="ECO:0000313" key="7">
    <source>
        <dbReference type="EMBL" id="RKP19410.1"/>
    </source>
</evidence>
<dbReference type="SUPFAM" id="SSF56300">
    <property type="entry name" value="Metallo-dependent phosphatases"/>
    <property type="match status" value="1"/>
</dbReference>
<dbReference type="InterPro" id="IPR033308">
    <property type="entry name" value="PGAP5/Cdc1/Ted1"/>
</dbReference>
<evidence type="ECO:0000256" key="2">
    <source>
        <dbReference type="ARBA" id="ARBA00022692"/>
    </source>
</evidence>
<dbReference type="GO" id="GO:0006506">
    <property type="term" value="P:GPI anchor biosynthetic process"/>
    <property type="evidence" value="ECO:0007669"/>
    <property type="project" value="InterPro"/>
</dbReference>
<dbReference type="GO" id="GO:0005783">
    <property type="term" value="C:endoplasmic reticulum"/>
    <property type="evidence" value="ECO:0007669"/>
    <property type="project" value="TreeGrafter"/>
</dbReference>
<keyword evidence="4 5" id="KW-0472">Membrane</keyword>
<dbReference type="GO" id="GO:0016020">
    <property type="term" value="C:membrane"/>
    <property type="evidence" value="ECO:0007669"/>
    <property type="project" value="UniProtKB-SubCell"/>
</dbReference>
<reference evidence="8" key="1">
    <citation type="journal article" date="2018" name="Nat. Microbiol.">
        <title>Leveraging single-cell genomics to expand the fungal tree of life.</title>
        <authorList>
            <person name="Ahrendt S.R."/>
            <person name="Quandt C.A."/>
            <person name="Ciobanu D."/>
            <person name="Clum A."/>
            <person name="Salamov A."/>
            <person name="Andreopoulos B."/>
            <person name="Cheng J.F."/>
            <person name="Woyke T."/>
            <person name="Pelin A."/>
            <person name="Henrissat B."/>
            <person name="Reynolds N.K."/>
            <person name="Benny G.L."/>
            <person name="Smith M.E."/>
            <person name="James T.Y."/>
            <person name="Grigoriev I.V."/>
        </authorList>
    </citation>
    <scope>NUCLEOTIDE SEQUENCE [LARGE SCALE GENOMIC DNA]</scope>
    <source>
        <strain evidence="8">CSF55</strain>
    </source>
</reference>
<dbReference type="InterPro" id="IPR004843">
    <property type="entry name" value="Calcineurin-like_PHP"/>
</dbReference>
<dbReference type="AlphaFoldDB" id="A0A4P9YLL8"/>
<dbReference type="InterPro" id="IPR029052">
    <property type="entry name" value="Metallo-depent_PP-like"/>
</dbReference>
<gene>
    <name evidence="7" type="ORF">ROZALSC1DRAFT_28986</name>
</gene>
<dbReference type="EMBL" id="ML005227">
    <property type="protein sequence ID" value="RKP19410.1"/>
    <property type="molecule type" value="Genomic_DNA"/>
</dbReference>
<evidence type="ECO:0000256" key="1">
    <source>
        <dbReference type="ARBA" id="ARBA00004141"/>
    </source>
</evidence>
<keyword evidence="3 5" id="KW-1133">Transmembrane helix</keyword>
<sequence length="363" mass="42280">MKSDRLFQIVRNLCIVLMLYNESFAYKRLKFSFSRQTDQEYQLAIIADPQITDAYSYRQKSGFLLYMTEFYSDIYMKRCFNAFKDVVDSILFLGDLMDGGREWKSKQFQLEFQRFQRLFYTTNTDVYYVAGNHDIGFGSTTVVGAIEDFKRNTKQELNYSVKLPHSYVLVVVNTMALEVDDSIKQLKDYKNDAMQFIKSFSNHTKEKIILVSHVPFYRPPHTKCGGQRTTSQGIEQHKGYQYQNLISQANTDFVFSYIKPEIVLSGDDHDFCQIKHPNGVVEVTVPTFSWLQGNDYPGMGLMRLNDDGLKLNVIRLPNQKLFYHSYISIAIAFMLVGIFTREYKKILIYIGQCLVVYAVLLLF</sequence>
<evidence type="ECO:0000256" key="5">
    <source>
        <dbReference type="SAM" id="Phobius"/>
    </source>
</evidence>
<dbReference type="PANTHER" id="PTHR13315">
    <property type="entry name" value="METALLO PHOSPHOESTERASE RELATED"/>
    <property type="match status" value="1"/>
</dbReference>
<name>A0A4P9YLL8_ROZAC</name>
<comment type="subcellular location">
    <subcellularLocation>
        <location evidence="1">Membrane</location>
        <topology evidence="1">Multi-pass membrane protein</topology>
    </subcellularLocation>
</comment>